<feature type="signal peptide" evidence="1">
    <location>
        <begin position="1"/>
        <end position="23"/>
    </location>
</feature>
<keyword evidence="1" id="KW-0732">Signal</keyword>
<reference evidence="2" key="1">
    <citation type="journal article" date="2021" name="PeerJ">
        <title>Extensive microbial diversity within the chicken gut microbiome revealed by metagenomics and culture.</title>
        <authorList>
            <person name="Gilroy R."/>
            <person name="Ravi A."/>
            <person name="Getino M."/>
            <person name="Pursley I."/>
            <person name="Horton D.L."/>
            <person name="Alikhan N.F."/>
            <person name="Baker D."/>
            <person name="Gharbi K."/>
            <person name="Hall N."/>
            <person name="Watson M."/>
            <person name="Adriaenssens E.M."/>
            <person name="Foster-Nyarko E."/>
            <person name="Jarju S."/>
            <person name="Secka A."/>
            <person name="Antonio M."/>
            <person name="Oren A."/>
            <person name="Chaudhuri R.R."/>
            <person name="La Ragione R."/>
            <person name="Hildebrand F."/>
            <person name="Pallen M.J."/>
        </authorList>
    </citation>
    <scope>NUCLEOTIDE SEQUENCE</scope>
    <source>
        <strain evidence="2">CHK192-19661</strain>
    </source>
</reference>
<dbReference type="Gene3D" id="3.40.190.10">
    <property type="entry name" value="Periplasmic binding protein-like II"/>
    <property type="match status" value="1"/>
</dbReference>
<dbReference type="AlphaFoldDB" id="A0A9D2D5V9"/>
<feature type="chain" id="PRO_5038448184" description="Extracellular solute-binding protein" evidence="1">
    <location>
        <begin position="24"/>
        <end position="330"/>
    </location>
</feature>
<dbReference type="EMBL" id="DXCF01000003">
    <property type="protein sequence ID" value="HIZ09000.1"/>
    <property type="molecule type" value="Genomic_DNA"/>
</dbReference>
<protein>
    <recommendedName>
        <fullName evidence="4">Extracellular solute-binding protein</fullName>
    </recommendedName>
</protein>
<dbReference type="Proteomes" id="UP000824025">
    <property type="component" value="Unassembled WGS sequence"/>
</dbReference>
<name>A0A9D2D5V9_9FIRM</name>
<evidence type="ECO:0008006" key="4">
    <source>
        <dbReference type="Google" id="ProtNLM"/>
    </source>
</evidence>
<organism evidence="2 3">
    <name type="scientific">Candidatus Borkfalkia avicola</name>
    <dbReference type="NCBI Taxonomy" id="2838503"/>
    <lineage>
        <taxon>Bacteria</taxon>
        <taxon>Bacillati</taxon>
        <taxon>Bacillota</taxon>
        <taxon>Clostridia</taxon>
        <taxon>Christensenellales</taxon>
        <taxon>Christensenellaceae</taxon>
        <taxon>Candidatus Borkfalkia</taxon>
    </lineage>
</organism>
<evidence type="ECO:0000313" key="2">
    <source>
        <dbReference type="EMBL" id="HIZ09000.1"/>
    </source>
</evidence>
<gene>
    <name evidence="2" type="ORF">H9726_00800</name>
</gene>
<evidence type="ECO:0000256" key="1">
    <source>
        <dbReference type="SAM" id="SignalP"/>
    </source>
</evidence>
<proteinExistence type="predicted"/>
<dbReference type="SUPFAM" id="SSF53850">
    <property type="entry name" value="Periplasmic binding protein-like II"/>
    <property type="match status" value="1"/>
</dbReference>
<evidence type="ECO:0000313" key="3">
    <source>
        <dbReference type="Proteomes" id="UP000824025"/>
    </source>
</evidence>
<accession>A0A9D2D5V9</accession>
<comment type="caution">
    <text evidence="2">The sequence shown here is derived from an EMBL/GenBank/DDBJ whole genome shotgun (WGS) entry which is preliminary data.</text>
</comment>
<reference evidence="2" key="2">
    <citation type="submission" date="2021-04" db="EMBL/GenBank/DDBJ databases">
        <authorList>
            <person name="Gilroy R."/>
        </authorList>
    </citation>
    <scope>NUCLEOTIDE SEQUENCE</scope>
    <source>
        <strain evidence="2">CHK192-19661</strain>
    </source>
</reference>
<dbReference type="PROSITE" id="PS51257">
    <property type="entry name" value="PROKAR_LIPOPROTEIN"/>
    <property type="match status" value="1"/>
</dbReference>
<sequence length="330" mass="35312">MRKFIKRAKLPFLCAVLAAVVLAACLWVYPAANALTEREPEGYGGILRLWHIDSFEGGKGSRAAFLRNAAKEFSERTGVFILVTVHTPGSAEAALERGEPPDMLSCGSEPFAAESAVPLEGYDFAPARAGGKTYGYPWCRGGYFLFGAEGCDAAEIRPDNTVIGSGPGGAAAAYLSGLPQGEYAVYGASEAYTAFAGGKYSFLIGTQRDYWRLTSRELAFTAVPLTAFGDLWQYLFICAKDTGKYRGCIDFLAYLLSDEIQSTLSRIGMMSIRTSVYTDDDPLALAEAVLPARSASAFLSEEGSAEFAGSAFLAVKGDKSGAKKLENFLV</sequence>